<dbReference type="Proteomes" id="UP001283361">
    <property type="component" value="Unassembled WGS sequence"/>
</dbReference>
<protein>
    <submittedName>
        <fullName evidence="1">Uncharacterized protein</fullName>
    </submittedName>
</protein>
<organism evidence="1 2">
    <name type="scientific">Elysia crispata</name>
    <name type="common">lettuce slug</name>
    <dbReference type="NCBI Taxonomy" id="231223"/>
    <lineage>
        <taxon>Eukaryota</taxon>
        <taxon>Metazoa</taxon>
        <taxon>Spiralia</taxon>
        <taxon>Lophotrochozoa</taxon>
        <taxon>Mollusca</taxon>
        <taxon>Gastropoda</taxon>
        <taxon>Heterobranchia</taxon>
        <taxon>Euthyneura</taxon>
        <taxon>Panpulmonata</taxon>
        <taxon>Sacoglossa</taxon>
        <taxon>Placobranchoidea</taxon>
        <taxon>Plakobranchidae</taxon>
        <taxon>Elysia</taxon>
    </lineage>
</organism>
<evidence type="ECO:0000313" key="2">
    <source>
        <dbReference type="Proteomes" id="UP001283361"/>
    </source>
</evidence>
<keyword evidence="2" id="KW-1185">Reference proteome</keyword>
<dbReference type="AlphaFoldDB" id="A0AAE0YU28"/>
<reference evidence="1" key="1">
    <citation type="journal article" date="2023" name="G3 (Bethesda)">
        <title>A reference genome for the long-term kleptoplast-retaining sea slug Elysia crispata morphotype clarki.</title>
        <authorList>
            <person name="Eastman K.E."/>
            <person name="Pendleton A.L."/>
            <person name="Shaikh M.A."/>
            <person name="Suttiyut T."/>
            <person name="Ogas R."/>
            <person name="Tomko P."/>
            <person name="Gavelis G."/>
            <person name="Widhalm J.R."/>
            <person name="Wisecaver J.H."/>
        </authorList>
    </citation>
    <scope>NUCLEOTIDE SEQUENCE</scope>
    <source>
        <strain evidence="1">ECLA1</strain>
    </source>
</reference>
<proteinExistence type="predicted"/>
<name>A0AAE0YU28_9GAST</name>
<gene>
    <name evidence="1" type="ORF">RRG08_021270</name>
</gene>
<accession>A0AAE0YU28</accession>
<comment type="caution">
    <text evidence="1">The sequence shown here is derived from an EMBL/GenBank/DDBJ whole genome shotgun (WGS) entry which is preliminary data.</text>
</comment>
<evidence type="ECO:0000313" key="1">
    <source>
        <dbReference type="EMBL" id="KAK3757083.1"/>
    </source>
</evidence>
<sequence>MLFFLQVFSREQRENDISSLAYNFDMTLTAASGACYLLLGCLSRMSIRDAGDGGVQETRRFWRFSVSVKVRSGAGRETGTDNVESHRTGIERKERKYGDGFVI</sequence>
<dbReference type="EMBL" id="JAWDGP010005413">
    <property type="protein sequence ID" value="KAK3757083.1"/>
    <property type="molecule type" value="Genomic_DNA"/>
</dbReference>